<keyword evidence="1" id="KW-0812">Transmembrane</keyword>
<dbReference type="EMBL" id="CAJVCH010535670">
    <property type="protein sequence ID" value="CAG7825293.1"/>
    <property type="molecule type" value="Genomic_DNA"/>
</dbReference>
<comment type="caution">
    <text evidence="2">The sequence shown here is derived from an EMBL/GenBank/DDBJ whole genome shotgun (WGS) entry which is preliminary data.</text>
</comment>
<evidence type="ECO:0000256" key="1">
    <source>
        <dbReference type="SAM" id="Phobius"/>
    </source>
</evidence>
<feature type="transmembrane region" description="Helical" evidence="1">
    <location>
        <begin position="70"/>
        <end position="88"/>
    </location>
</feature>
<keyword evidence="1" id="KW-0472">Membrane</keyword>
<gene>
    <name evidence="2" type="ORF">AFUS01_LOCUS35411</name>
</gene>
<feature type="transmembrane region" description="Helical" evidence="1">
    <location>
        <begin position="44"/>
        <end position="64"/>
    </location>
</feature>
<accession>A0A8J2L2R7</accession>
<reference evidence="2" key="1">
    <citation type="submission" date="2021-06" db="EMBL/GenBank/DDBJ databases">
        <authorList>
            <person name="Hodson N. C."/>
            <person name="Mongue J. A."/>
            <person name="Jaron S. K."/>
        </authorList>
    </citation>
    <scope>NUCLEOTIDE SEQUENCE</scope>
</reference>
<keyword evidence="1" id="KW-1133">Transmembrane helix</keyword>
<evidence type="ECO:0000313" key="2">
    <source>
        <dbReference type="EMBL" id="CAG7825293.1"/>
    </source>
</evidence>
<evidence type="ECO:0000313" key="3">
    <source>
        <dbReference type="Proteomes" id="UP000708208"/>
    </source>
</evidence>
<protein>
    <submittedName>
        <fullName evidence="2">Uncharacterized protein</fullName>
    </submittedName>
</protein>
<keyword evidence="3" id="KW-1185">Reference proteome</keyword>
<organism evidence="2 3">
    <name type="scientific">Allacma fusca</name>
    <dbReference type="NCBI Taxonomy" id="39272"/>
    <lineage>
        <taxon>Eukaryota</taxon>
        <taxon>Metazoa</taxon>
        <taxon>Ecdysozoa</taxon>
        <taxon>Arthropoda</taxon>
        <taxon>Hexapoda</taxon>
        <taxon>Collembola</taxon>
        <taxon>Symphypleona</taxon>
        <taxon>Sminthuridae</taxon>
        <taxon>Allacma</taxon>
    </lineage>
</organism>
<name>A0A8J2L2R7_9HEXA</name>
<proteinExistence type="predicted"/>
<dbReference type="AlphaFoldDB" id="A0A8J2L2R7"/>
<sequence length="90" mass="10190">MDANTEAKCEPQNDFNTLGLEKQEKSKFNVPLNKPNRIFNKYEVMFILIFSLSHLFGIIGLLNIFRGNVYPATVLLAIFLADLVGPMIKT</sequence>
<dbReference type="Proteomes" id="UP000708208">
    <property type="component" value="Unassembled WGS sequence"/>
</dbReference>